<comment type="caution">
    <text evidence="8">The sequence shown here is derived from an EMBL/GenBank/DDBJ whole genome shotgun (WGS) entry which is preliminary data.</text>
</comment>
<evidence type="ECO:0000256" key="5">
    <source>
        <dbReference type="ARBA" id="ARBA00022989"/>
    </source>
</evidence>
<evidence type="ECO:0000256" key="2">
    <source>
        <dbReference type="ARBA" id="ARBA00010076"/>
    </source>
</evidence>
<dbReference type="GO" id="GO:0012505">
    <property type="term" value="C:endomembrane system"/>
    <property type="evidence" value="ECO:0007669"/>
    <property type="project" value="UniProtKB-SubCell"/>
</dbReference>
<keyword evidence="6 7" id="KW-0472">Membrane</keyword>
<evidence type="ECO:0000313" key="8">
    <source>
        <dbReference type="EMBL" id="KAG8445689.1"/>
    </source>
</evidence>
<evidence type="ECO:0000256" key="3">
    <source>
        <dbReference type="ARBA" id="ARBA00022448"/>
    </source>
</evidence>
<dbReference type="GO" id="GO:0005765">
    <property type="term" value="C:lysosomal membrane"/>
    <property type="evidence" value="ECO:0007669"/>
    <property type="project" value="TreeGrafter"/>
</dbReference>
<evidence type="ECO:0000256" key="6">
    <source>
        <dbReference type="ARBA" id="ARBA00023136"/>
    </source>
</evidence>
<keyword evidence="3" id="KW-0813">Transport</keyword>
<feature type="transmembrane region" description="Helical" evidence="7">
    <location>
        <begin position="150"/>
        <end position="175"/>
    </location>
</feature>
<keyword evidence="9" id="KW-1185">Reference proteome</keyword>
<gene>
    <name evidence="8" type="ORF">GDO86_010462</name>
</gene>
<dbReference type="AlphaFoldDB" id="A0A8T2JKK3"/>
<dbReference type="Proteomes" id="UP000812440">
    <property type="component" value="Chromosome 5"/>
</dbReference>
<proteinExistence type="inferred from homology"/>
<organism evidence="8 9">
    <name type="scientific">Hymenochirus boettgeri</name>
    <name type="common">Congo dwarf clawed frog</name>
    <dbReference type="NCBI Taxonomy" id="247094"/>
    <lineage>
        <taxon>Eukaryota</taxon>
        <taxon>Metazoa</taxon>
        <taxon>Chordata</taxon>
        <taxon>Craniata</taxon>
        <taxon>Vertebrata</taxon>
        <taxon>Euteleostomi</taxon>
        <taxon>Amphibia</taxon>
        <taxon>Batrachia</taxon>
        <taxon>Anura</taxon>
        <taxon>Pipoidea</taxon>
        <taxon>Pipidae</taxon>
        <taxon>Pipinae</taxon>
        <taxon>Hymenochirus</taxon>
    </lineage>
</organism>
<name>A0A8T2JKK3_9PIPI</name>
<protein>
    <recommendedName>
        <fullName evidence="10">Lysosomal-associated transmembrane protein 4A</fullName>
    </recommendedName>
</protein>
<reference evidence="8" key="1">
    <citation type="thesis" date="2020" institute="ProQuest LLC" country="789 East Eisenhower Parkway, Ann Arbor, MI, USA">
        <title>Comparative Genomics and Chromosome Evolution.</title>
        <authorList>
            <person name="Mudd A.B."/>
        </authorList>
    </citation>
    <scope>NUCLEOTIDE SEQUENCE</scope>
    <source>
        <strain evidence="8">Female2</strain>
        <tissue evidence="8">Blood</tissue>
    </source>
</reference>
<evidence type="ECO:0000313" key="9">
    <source>
        <dbReference type="Proteomes" id="UP000812440"/>
    </source>
</evidence>
<dbReference type="PANTHER" id="PTHR12479:SF5">
    <property type="entry name" value="LYSOSOMAL-ASSOCIATED TRANSMEMBRANE PROTEIN 4A"/>
    <property type="match status" value="1"/>
</dbReference>
<sequence>MNLKGTRGRFYSTTCCGCCHVRTGAIILGTKYMVVTLLVGILLAVRVTHPDSVPNVDIQYGVIGNYHISERMAENACVLFAIMLLLFTMSAMMVYGAITHKGGWLIPFFCYQLFDFALMCLFAIGSLTYLPGIKEYLEQLPEFPYKDDVLSLDSSCLLFIVVIVGALAILIKAYFINCIWNCYKYINNRNMPEISVIPDFENSPQYLLPTYDMAIKMPEKEKDPPPPYIPA</sequence>
<keyword evidence="4 7" id="KW-0812">Transmembrane</keyword>
<accession>A0A8T2JKK3</accession>
<evidence type="ECO:0008006" key="10">
    <source>
        <dbReference type="Google" id="ProtNLM"/>
    </source>
</evidence>
<comment type="similarity">
    <text evidence="2">Belongs to the LAPTM4/LAPTM5 transporter family.</text>
</comment>
<keyword evidence="5 7" id="KW-1133">Transmembrane helix</keyword>
<feature type="transmembrane region" description="Helical" evidence="7">
    <location>
        <begin position="104"/>
        <end position="130"/>
    </location>
</feature>
<dbReference type="Pfam" id="PF03821">
    <property type="entry name" value="Mtp"/>
    <property type="match status" value="2"/>
</dbReference>
<feature type="transmembrane region" description="Helical" evidence="7">
    <location>
        <begin position="76"/>
        <end position="98"/>
    </location>
</feature>
<evidence type="ECO:0000256" key="4">
    <source>
        <dbReference type="ARBA" id="ARBA00022692"/>
    </source>
</evidence>
<dbReference type="PANTHER" id="PTHR12479">
    <property type="entry name" value="LYSOSOMAL-ASSOCIATED TRANSMEMBRANE PROTEIN"/>
    <property type="match status" value="1"/>
</dbReference>
<dbReference type="OrthoDB" id="10002163at2759"/>
<evidence type="ECO:0000256" key="7">
    <source>
        <dbReference type="SAM" id="Phobius"/>
    </source>
</evidence>
<dbReference type="EMBL" id="JAACNH010000004">
    <property type="protein sequence ID" value="KAG8445689.1"/>
    <property type="molecule type" value="Genomic_DNA"/>
</dbReference>
<comment type="subcellular location">
    <subcellularLocation>
        <location evidence="1">Endomembrane system</location>
        <topology evidence="1">Multi-pass membrane protein</topology>
    </subcellularLocation>
</comment>
<evidence type="ECO:0000256" key="1">
    <source>
        <dbReference type="ARBA" id="ARBA00004127"/>
    </source>
</evidence>
<dbReference type="InterPro" id="IPR051115">
    <property type="entry name" value="LAPTM_transporter"/>
</dbReference>
<dbReference type="InterPro" id="IPR004687">
    <property type="entry name" value="LAPTM4/5"/>
</dbReference>